<dbReference type="Proteomes" id="UP000729701">
    <property type="component" value="Unassembled WGS sequence"/>
</dbReference>
<accession>A0A951UUD0</accession>
<protein>
    <submittedName>
        <fullName evidence="2">Uncharacterized protein</fullName>
    </submittedName>
</protein>
<organism evidence="2 3">
    <name type="scientific">Cyanomargarita calcarea GSE-NOS-MK-12-04C</name>
    <dbReference type="NCBI Taxonomy" id="2839659"/>
    <lineage>
        <taxon>Bacteria</taxon>
        <taxon>Bacillati</taxon>
        <taxon>Cyanobacteriota</taxon>
        <taxon>Cyanophyceae</taxon>
        <taxon>Nostocales</taxon>
        <taxon>Cyanomargaritaceae</taxon>
        <taxon>Cyanomargarita</taxon>
    </lineage>
</organism>
<feature type="region of interest" description="Disordered" evidence="1">
    <location>
        <begin position="1"/>
        <end position="21"/>
    </location>
</feature>
<feature type="compositionally biased region" description="Polar residues" evidence="1">
    <location>
        <begin position="46"/>
        <end position="55"/>
    </location>
</feature>
<name>A0A951UUD0_9CYAN</name>
<evidence type="ECO:0000313" key="2">
    <source>
        <dbReference type="EMBL" id="MBW4667710.1"/>
    </source>
</evidence>
<reference evidence="2" key="2">
    <citation type="journal article" date="2022" name="Microbiol. Resour. Announc.">
        <title>Metagenome Sequencing to Explore Phylogenomics of Terrestrial Cyanobacteria.</title>
        <authorList>
            <person name="Ward R.D."/>
            <person name="Stajich J.E."/>
            <person name="Johansen J.R."/>
            <person name="Huntemann M."/>
            <person name="Clum A."/>
            <person name="Foster B."/>
            <person name="Foster B."/>
            <person name="Roux S."/>
            <person name="Palaniappan K."/>
            <person name="Varghese N."/>
            <person name="Mukherjee S."/>
            <person name="Reddy T.B.K."/>
            <person name="Daum C."/>
            <person name="Copeland A."/>
            <person name="Chen I.A."/>
            <person name="Ivanova N.N."/>
            <person name="Kyrpides N.C."/>
            <person name="Shapiro N."/>
            <person name="Eloe-Fadrosh E.A."/>
            <person name="Pietrasiak N."/>
        </authorList>
    </citation>
    <scope>NUCLEOTIDE SEQUENCE</scope>
    <source>
        <strain evidence="2">GSE-NOS-MK-12-04C</strain>
    </source>
</reference>
<feature type="region of interest" description="Disordered" evidence="1">
    <location>
        <begin position="34"/>
        <end position="55"/>
    </location>
</feature>
<proteinExistence type="predicted"/>
<sequence>MSSKREEPPVPDQPIKSEAGFFLRIKRNLMINFKARRPEPKPKGQPSKSQNGGSK</sequence>
<dbReference type="AlphaFoldDB" id="A0A951UUD0"/>
<evidence type="ECO:0000313" key="3">
    <source>
        <dbReference type="Proteomes" id="UP000729701"/>
    </source>
</evidence>
<dbReference type="EMBL" id="JAHHGZ010000008">
    <property type="protein sequence ID" value="MBW4667710.1"/>
    <property type="molecule type" value="Genomic_DNA"/>
</dbReference>
<comment type="caution">
    <text evidence="2">The sequence shown here is derived from an EMBL/GenBank/DDBJ whole genome shotgun (WGS) entry which is preliminary data.</text>
</comment>
<evidence type="ECO:0000256" key="1">
    <source>
        <dbReference type="SAM" id="MobiDB-lite"/>
    </source>
</evidence>
<reference evidence="2" key="1">
    <citation type="submission" date="2021-05" db="EMBL/GenBank/DDBJ databases">
        <authorList>
            <person name="Pietrasiak N."/>
            <person name="Ward R."/>
            <person name="Stajich J.E."/>
            <person name="Kurbessoian T."/>
        </authorList>
    </citation>
    <scope>NUCLEOTIDE SEQUENCE</scope>
    <source>
        <strain evidence="2">GSE-NOS-MK-12-04C</strain>
    </source>
</reference>
<gene>
    <name evidence="2" type="ORF">KME60_09790</name>
</gene>